<gene>
    <name evidence="2" type="ORF">SAMN06265353_1710</name>
</gene>
<feature type="domain" description="EAL" evidence="1">
    <location>
        <begin position="74"/>
        <end position="319"/>
    </location>
</feature>
<keyword evidence="3" id="KW-1185">Reference proteome</keyword>
<accession>A0A285P9I6</accession>
<dbReference type="EMBL" id="OBEN01000015">
    <property type="protein sequence ID" value="SNZ16786.1"/>
    <property type="molecule type" value="Genomic_DNA"/>
</dbReference>
<reference evidence="3" key="1">
    <citation type="submission" date="2017-09" db="EMBL/GenBank/DDBJ databases">
        <authorList>
            <person name="Varghese N."/>
            <person name="Submissions S."/>
        </authorList>
    </citation>
    <scope>NUCLEOTIDE SEQUENCE [LARGE SCALE GENOMIC DNA]</scope>
    <source>
        <strain evidence="3">DSM 2913</strain>
    </source>
</reference>
<evidence type="ECO:0000259" key="1">
    <source>
        <dbReference type="PROSITE" id="PS50883"/>
    </source>
</evidence>
<dbReference type="Pfam" id="PF00563">
    <property type="entry name" value="EAL"/>
    <property type="match status" value="1"/>
</dbReference>
<dbReference type="PANTHER" id="PTHR33121">
    <property type="entry name" value="CYCLIC DI-GMP PHOSPHODIESTERASE PDEF"/>
    <property type="match status" value="1"/>
</dbReference>
<dbReference type="Proteomes" id="UP000218627">
    <property type="component" value="Unassembled WGS sequence"/>
</dbReference>
<evidence type="ECO:0000313" key="3">
    <source>
        <dbReference type="Proteomes" id="UP000218627"/>
    </source>
</evidence>
<dbReference type="SMART" id="SM00052">
    <property type="entry name" value="EAL"/>
    <property type="match status" value="1"/>
</dbReference>
<dbReference type="InterPro" id="IPR050706">
    <property type="entry name" value="Cyclic-di-GMP_PDE-like"/>
</dbReference>
<dbReference type="GO" id="GO:0071111">
    <property type="term" value="F:cyclic-guanylate-specific phosphodiesterase activity"/>
    <property type="evidence" value="ECO:0007669"/>
    <property type="project" value="InterPro"/>
</dbReference>
<organism evidence="2 3">
    <name type="scientific">Hydrogenobacter hydrogenophilus</name>
    <dbReference type="NCBI Taxonomy" id="35835"/>
    <lineage>
        <taxon>Bacteria</taxon>
        <taxon>Pseudomonadati</taxon>
        <taxon>Aquificota</taxon>
        <taxon>Aquificia</taxon>
        <taxon>Aquificales</taxon>
        <taxon>Aquificaceae</taxon>
        <taxon>Hydrogenobacter</taxon>
    </lineage>
</organism>
<dbReference type="PROSITE" id="PS50883">
    <property type="entry name" value="EAL"/>
    <property type="match status" value="1"/>
</dbReference>
<protein>
    <submittedName>
        <fullName evidence="2">EAL domain, c-di-GMP-specific phosphodiesterase class I (Or its enzymatically inactive variant)</fullName>
    </submittedName>
</protein>
<evidence type="ECO:0000313" key="2">
    <source>
        <dbReference type="EMBL" id="SNZ16786.1"/>
    </source>
</evidence>
<proteinExistence type="predicted"/>
<name>A0A285P9I6_9AQUI</name>
<dbReference type="InterPro" id="IPR001633">
    <property type="entry name" value="EAL_dom"/>
</dbReference>
<sequence>MFSETIKHYGLYYQVVGSAVLVFAQRGEDLLELLLDIDKEMLKGFRYLLKDVDDNTKIDAFYLIREVPNTVNLEELADRLIHTVISDVFYEVNILFHPIIDLKTGKVFAYEALCRPPIKITDLLSIGKSTSAYTEDFCRTKAIKSASEKLKGNTKLFINFHPRFLTDPFKVFGDFISTALSYNLQPSRVVIELTEYEELRLSVVRNFISFLKEEGVKVALDDVGSGYSGLFYLSELKPDYIKIDMELIRDIHKNNFKKVIVNHLIQMAHTENIRVVCEGIEKKEELEWLRHAGVDYAQGFLFAKPSPEPNSSLVEKIAKILIET</sequence>
<dbReference type="InterPro" id="IPR035919">
    <property type="entry name" value="EAL_sf"/>
</dbReference>
<dbReference type="AlphaFoldDB" id="A0A285P9I6"/>
<dbReference type="Gene3D" id="3.20.20.450">
    <property type="entry name" value="EAL domain"/>
    <property type="match status" value="1"/>
</dbReference>
<dbReference type="CDD" id="cd01948">
    <property type="entry name" value="EAL"/>
    <property type="match status" value="1"/>
</dbReference>
<dbReference type="SUPFAM" id="SSF141868">
    <property type="entry name" value="EAL domain-like"/>
    <property type="match status" value="1"/>
</dbReference>
<dbReference type="PANTHER" id="PTHR33121:SF71">
    <property type="entry name" value="OXYGEN SENSOR PROTEIN DOSP"/>
    <property type="match status" value="1"/>
</dbReference>